<evidence type="ECO:0008006" key="3">
    <source>
        <dbReference type="Google" id="ProtNLM"/>
    </source>
</evidence>
<dbReference type="STRING" id="253628.A0A0D1XQ72"/>
<sequence length="293" mass="33282">MSWWLGHVLLAQARKSNAFSASQPLPEIGPSRKFNRCTAPVIAIGSGPSSPARNLHLSPSRKVEQAVLQSDMAVDGKTEVTAPVFHLTDRDKDILAMSDEDYHLQTWNDLKYIISRQALERLTRRPSQLRAYLAWSAETKRRYGTITNFILQERVCWSDYDPASLNSGEPKFACKSTIPFQVKDDYRILINDWPYGLEPGIVHICVWSKVRLPVDDVNGDLTSAGRKMVEEFVDRTFVDGLGVQGEDKVLWFKNWTGLQSVRGLEHIHVLVRDVDENKLSRICERPWEQSGSS</sequence>
<accession>A0A0D1XQ72</accession>
<evidence type="ECO:0000313" key="1">
    <source>
        <dbReference type="EMBL" id="KIW04736.1"/>
    </source>
</evidence>
<proteinExistence type="predicted"/>
<keyword evidence="2" id="KW-1185">Reference proteome</keyword>
<dbReference type="GO" id="GO:0006044">
    <property type="term" value="P:N-acetylglucosamine metabolic process"/>
    <property type="evidence" value="ECO:0007669"/>
    <property type="project" value="TreeGrafter"/>
</dbReference>
<name>A0A0D1XQ72_9PEZI</name>
<dbReference type="PANTHER" id="PTHR35020:SF2">
    <property type="entry name" value="N-ACETYLGLUCOSAMINE-INDUCED PROTEIN 1"/>
    <property type="match status" value="1"/>
</dbReference>
<dbReference type="VEuPathDB" id="FungiDB:PV09_04467"/>
<organism evidence="1 2">
    <name type="scientific">Verruconis gallopava</name>
    <dbReference type="NCBI Taxonomy" id="253628"/>
    <lineage>
        <taxon>Eukaryota</taxon>
        <taxon>Fungi</taxon>
        <taxon>Dikarya</taxon>
        <taxon>Ascomycota</taxon>
        <taxon>Pezizomycotina</taxon>
        <taxon>Dothideomycetes</taxon>
        <taxon>Pleosporomycetidae</taxon>
        <taxon>Venturiales</taxon>
        <taxon>Sympoventuriaceae</taxon>
        <taxon>Verruconis</taxon>
    </lineage>
</organism>
<protein>
    <recommendedName>
        <fullName evidence="3">N-acetylglucosamine-induced protein 1</fullName>
    </recommendedName>
</protein>
<dbReference type="GO" id="GO:0005737">
    <property type="term" value="C:cytoplasm"/>
    <property type="evidence" value="ECO:0007669"/>
    <property type="project" value="TreeGrafter"/>
</dbReference>
<evidence type="ECO:0000313" key="2">
    <source>
        <dbReference type="Proteomes" id="UP000053259"/>
    </source>
</evidence>
<dbReference type="AlphaFoldDB" id="A0A0D1XQ72"/>
<dbReference type="RefSeq" id="XP_016214605.1">
    <property type="nucleotide sequence ID" value="XM_016357813.1"/>
</dbReference>
<dbReference type="InterPro" id="IPR022036">
    <property type="entry name" value="DUF3605"/>
</dbReference>
<dbReference type="OrthoDB" id="498286at2759"/>
<dbReference type="InParanoid" id="A0A0D1XQ72"/>
<gene>
    <name evidence="1" type="ORF">PV09_04467</name>
</gene>
<dbReference type="Pfam" id="PF12239">
    <property type="entry name" value="DUF3605"/>
    <property type="match status" value="1"/>
</dbReference>
<dbReference type="FunCoup" id="A0A0D1XQ72">
    <property type="interactions" value="2"/>
</dbReference>
<dbReference type="GeneID" id="27312440"/>
<dbReference type="Proteomes" id="UP000053259">
    <property type="component" value="Unassembled WGS sequence"/>
</dbReference>
<reference evidence="1 2" key="1">
    <citation type="submission" date="2015-01" db="EMBL/GenBank/DDBJ databases">
        <title>The Genome Sequence of Ochroconis gallopava CBS43764.</title>
        <authorList>
            <consortium name="The Broad Institute Genomics Platform"/>
            <person name="Cuomo C."/>
            <person name="de Hoog S."/>
            <person name="Gorbushina A."/>
            <person name="Stielow B."/>
            <person name="Teixiera M."/>
            <person name="Abouelleil A."/>
            <person name="Chapman S.B."/>
            <person name="Priest M."/>
            <person name="Young S.K."/>
            <person name="Wortman J."/>
            <person name="Nusbaum C."/>
            <person name="Birren B."/>
        </authorList>
    </citation>
    <scope>NUCLEOTIDE SEQUENCE [LARGE SCALE GENOMIC DNA]</scope>
    <source>
        <strain evidence="1 2">CBS 43764</strain>
    </source>
</reference>
<dbReference type="EMBL" id="KN847540">
    <property type="protein sequence ID" value="KIW04736.1"/>
    <property type="molecule type" value="Genomic_DNA"/>
</dbReference>
<dbReference type="PANTHER" id="PTHR35020">
    <property type="entry name" value="N-ACETYLGLUCOSAMINE-INDUCED PROTEIN 1"/>
    <property type="match status" value="1"/>
</dbReference>